<dbReference type="KEGG" id="moz:MoryE10_27550"/>
<gene>
    <name evidence="2" type="ORF">MoryE10_27550</name>
</gene>
<organism evidence="2 3">
    <name type="scientific">Methylogaea oryzae</name>
    <dbReference type="NCBI Taxonomy" id="1295382"/>
    <lineage>
        <taxon>Bacteria</taxon>
        <taxon>Pseudomonadati</taxon>
        <taxon>Pseudomonadota</taxon>
        <taxon>Gammaproteobacteria</taxon>
        <taxon>Methylococcales</taxon>
        <taxon>Methylococcaceae</taxon>
        <taxon>Methylogaea</taxon>
    </lineage>
</organism>
<sequence length="355" mass="38275">MRIESAKISAGALHEEVQSSVTKESLEFWVGDRRRRAPEPASPPPAADKLSLTPQAQASQPVSKTLNVDDDQQLTPRDRLIADILRSMIKALTGRDLKLFSPSDLADKIAQAQQSSAEATAQLQQAAAQQPSAGFGLVYDHYESHFESEAVSYSAQGTVKTADGKEIQFSVQLNMSREFYTENRETLRLGDAKKVDPLVINFDGNAAELGDTKFQFDLDSDGRQEQIAVLKPGSGLLALDKNGDGVVNNGSELFGPASGNGFAELAAYDEDKNGFIDEGDSIYNKLRIWQQDGQGKGQLLALGAKNVGAIYLGHVSTPFTYKNAANVTQGDVVSTGLFLRENGSAGTVQQIDYSV</sequence>
<dbReference type="PANTHER" id="PTHR39431">
    <property type="entry name" value="FRPA/C-RELATED PROTEIN"/>
    <property type="match status" value="1"/>
</dbReference>
<proteinExistence type="predicted"/>
<evidence type="ECO:0000313" key="2">
    <source>
        <dbReference type="EMBL" id="BBL72149.1"/>
    </source>
</evidence>
<dbReference type="RefSeq" id="WP_221047387.1">
    <property type="nucleotide sequence ID" value="NZ_AP019782.1"/>
</dbReference>
<evidence type="ECO:0000313" key="3">
    <source>
        <dbReference type="Proteomes" id="UP000824988"/>
    </source>
</evidence>
<reference evidence="2" key="1">
    <citation type="submission" date="2019-06" db="EMBL/GenBank/DDBJ databases">
        <title>Complete genome sequence of Methylogaea oryzae strain JCM16910.</title>
        <authorList>
            <person name="Asakawa S."/>
        </authorList>
    </citation>
    <scope>NUCLEOTIDE SEQUENCE</scope>
    <source>
        <strain evidence="2">E10</strain>
    </source>
</reference>
<protein>
    <recommendedName>
        <fullName evidence="4">VCBS repeat-containing protein</fullName>
    </recommendedName>
</protein>
<name>A0A8D5AKT7_9GAMM</name>
<dbReference type="AlphaFoldDB" id="A0A8D5AKT7"/>
<keyword evidence="3" id="KW-1185">Reference proteome</keyword>
<dbReference type="Proteomes" id="UP000824988">
    <property type="component" value="Chromosome"/>
</dbReference>
<dbReference type="PANTHER" id="PTHR39431:SF1">
    <property type="entry name" value="FRPA_C-RELATED PROTEIN"/>
    <property type="match status" value="1"/>
</dbReference>
<accession>A0A8D5AKT7</accession>
<feature type="region of interest" description="Disordered" evidence="1">
    <location>
        <begin position="13"/>
        <end position="71"/>
    </location>
</feature>
<feature type="compositionally biased region" description="Polar residues" evidence="1">
    <location>
        <begin position="52"/>
        <end position="66"/>
    </location>
</feature>
<evidence type="ECO:0008006" key="4">
    <source>
        <dbReference type="Google" id="ProtNLM"/>
    </source>
</evidence>
<dbReference type="EMBL" id="AP019782">
    <property type="protein sequence ID" value="BBL72149.1"/>
    <property type="molecule type" value="Genomic_DNA"/>
</dbReference>
<evidence type="ECO:0000256" key="1">
    <source>
        <dbReference type="SAM" id="MobiDB-lite"/>
    </source>
</evidence>